<name>A0A7R9J1J3_TIMCA</name>
<dbReference type="AlphaFoldDB" id="A0A7R9J1J3"/>
<dbReference type="EMBL" id="OE180262">
    <property type="protein sequence ID" value="CAD7570940.1"/>
    <property type="molecule type" value="Genomic_DNA"/>
</dbReference>
<organism evidence="1">
    <name type="scientific">Timema californicum</name>
    <name type="common">California timema</name>
    <name type="synonym">Walking stick</name>
    <dbReference type="NCBI Taxonomy" id="61474"/>
    <lineage>
        <taxon>Eukaryota</taxon>
        <taxon>Metazoa</taxon>
        <taxon>Ecdysozoa</taxon>
        <taxon>Arthropoda</taxon>
        <taxon>Hexapoda</taxon>
        <taxon>Insecta</taxon>
        <taxon>Pterygota</taxon>
        <taxon>Neoptera</taxon>
        <taxon>Polyneoptera</taxon>
        <taxon>Phasmatodea</taxon>
        <taxon>Timematodea</taxon>
        <taxon>Timematoidea</taxon>
        <taxon>Timematidae</taxon>
        <taxon>Timema</taxon>
    </lineage>
</organism>
<protein>
    <submittedName>
        <fullName evidence="1">(California timema) hypothetical protein</fullName>
    </submittedName>
</protein>
<proteinExistence type="predicted"/>
<gene>
    <name evidence="1" type="ORF">TCMB3V08_LOCUS3627</name>
</gene>
<accession>A0A7R9J1J3</accession>
<reference evidence="1" key="1">
    <citation type="submission" date="2020-11" db="EMBL/GenBank/DDBJ databases">
        <authorList>
            <person name="Tran Van P."/>
        </authorList>
    </citation>
    <scope>NUCLEOTIDE SEQUENCE</scope>
</reference>
<sequence>MLPPSGMMSHADHRTGGRVIHMDHHRRDIPQPRLRPTLYPADACPTEVTLLQAGPMTCYFPRVLKRYFVQSVHSTLHLAILPVLLRRTLQCDIQAHRHPGRPVQAVSRVCPVRCPIAHFHTSFTSRSRLTGPLAPSLQMRKGMSAYGMTRLPFKAHFILVYSSRVPGEVLRKNQAHLSTLTSVRYEVVQAGTWPVCHYHRSVECPPARVRKVIQFCVHVCAAGDCPR</sequence>
<evidence type="ECO:0000313" key="1">
    <source>
        <dbReference type="EMBL" id="CAD7570940.1"/>
    </source>
</evidence>